<dbReference type="Proteomes" id="UP000006230">
    <property type="component" value="Unassembled WGS sequence"/>
</dbReference>
<evidence type="ECO:0000259" key="1">
    <source>
        <dbReference type="Pfam" id="PF13304"/>
    </source>
</evidence>
<reference evidence="2 3" key="1">
    <citation type="journal article" date="2010" name="J. Bacteriol.">
        <title>Genome sequences of Pelagibaca bermudensis HTCC2601T and Maritimibacter alkaliphilus HTCC2654T, the type strains of two marine Roseobacter genera.</title>
        <authorList>
            <person name="Thrash J.C."/>
            <person name="Cho J.C."/>
            <person name="Ferriera S."/>
            <person name="Johnson J."/>
            <person name="Vergin K.L."/>
            <person name="Giovannoni S.J."/>
        </authorList>
    </citation>
    <scope>NUCLEOTIDE SEQUENCE [LARGE SCALE GENOMIC DNA]</scope>
    <source>
        <strain evidence="3">DSM 26914 / JCM 13377 / KCTC 12554 / HTCC2601</strain>
    </source>
</reference>
<protein>
    <recommendedName>
        <fullName evidence="1">ATPase AAA-type core domain-containing protein</fullName>
    </recommendedName>
</protein>
<name>Q0FKL7_SALBH</name>
<dbReference type="GO" id="GO:0005524">
    <property type="term" value="F:ATP binding"/>
    <property type="evidence" value="ECO:0007669"/>
    <property type="project" value="InterPro"/>
</dbReference>
<dbReference type="SUPFAM" id="SSF52540">
    <property type="entry name" value="P-loop containing nucleoside triphosphate hydrolases"/>
    <property type="match status" value="1"/>
</dbReference>
<accession>Q0FKL7</accession>
<dbReference type="PANTHER" id="PTHR43581:SF2">
    <property type="entry name" value="EXCINUCLEASE ATPASE SUBUNIT"/>
    <property type="match status" value="1"/>
</dbReference>
<dbReference type="InterPro" id="IPR027417">
    <property type="entry name" value="P-loop_NTPase"/>
</dbReference>
<dbReference type="InterPro" id="IPR003959">
    <property type="entry name" value="ATPase_AAA_core"/>
</dbReference>
<dbReference type="InterPro" id="IPR051396">
    <property type="entry name" value="Bact_Antivir_Def_Nuclease"/>
</dbReference>
<organism evidence="2 3">
    <name type="scientific">Salipiger bermudensis (strain DSM 26914 / JCM 13377 / KCTC 12554 / HTCC2601)</name>
    <name type="common">Pelagibaca bermudensis</name>
    <dbReference type="NCBI Taxonomy" id="314265"/>
    <lineage>
        <taxon>Bacteria</taxon>
        <taxon>Pseudomonadati</taxon>
        <taxon>Pseudomonadota</taxon>
        <taxon>Alphaproteobacteria</taxon>
        <taxon>Rhodobacterales</taxon>
        <taxon>Roseobacteraceae</taxon>
        <taxon>Salipiger</taxon>
    </lineage>
</organism>
<gene>
    <name evidence="2" type="ORF">R2601_07613</name>
</gene>
<dbReference type="AlphaFoldDB" id="Q0FKL7"/>
<dbReference type="EMBL" id="AATQ01000039">
    <property type="protein sequence ID" value="EAU44715.1"/>
    <property type="molecule type" value="Genomic_DNA"/>
</dbReference>
<dbReference type="Pfam" id="PF13304">
    <property type="entry name" value="AAA_21"/>
    <property type="match status" value="1"/>
</dbReference>
<proteinExistence type="predicted"/>
<dbReference type="HOGENOM" id="CLU_1884904_0_0_5"/>
<evidence type="ECO:0000313" key="2">
    <source>
        <dbReference type="EMBL" id="EAU44715.1"/>
    </source>
</evidence>
<evidence type="ECO:0000313" key="3">
    <source>
        <dbReference type="Proteomes" id="UP000006230"/>
    </source>
</evidence>
<feature type="domain" description="ATPase AAA-type core" evidence="1">
    <location>
        <begin position="29"/>
        <end position="123"/>
    </location>
</feature>
<dbReference type="PANTHER" id="PTHR43581">
    <property type="entry name" value="ATP/GTP PHOSPHATASE"/>
    <property type="match status" value="1"/>
</dbReference>
<comment type="caution">
    <text evidence="2">The sequence shown here is derived from an EMBL/GenBank/DDBJ whole genome shotgun (WGS) entry which is preliminary data.</text>
</comment>
<dbReference type="Gene3D" id="3.40.50.300">
    <property type="entry name" value="P-loop containing nucleotide triphosphate hydrolases"/>
    <property type="match status" value="1"/>
</dbReference>
<sequence>MVSEYTSESERIDSSITDFLDLANSFLRDSGKELEFDESGELVFSAGDGQSREITALSSGEIQIIVILAHLYFNPETKRANVFIIDEPELSLHVQWQQKFVESLLKASGSTQFLMATHSPTVIIGRVKKCIDLSPKK</sequence>
<dbReference type="eggNOG" id="COG3950">
    <property type="taxonomic scope" value="Bacteria"/>
</dbReference>
<keyword evidence="3" id="KW-1185">Reference proteome</keyword>
<dbReference type="GO" id="GO:0016887">
    <property type="term" value="F:ATP hydrolysis activity"/>
    <property type="evidence" value="ECO:0007669"/>
    <property type="project" value="InterPro"/>
</dbReference>